<keyword evidence="10 21" id="KW-0408">Iron</keyword>
<evidence type="ECO:0000256" key="2">
    <source>
        <dbReference type="ARBA" id="ARBA00004524"/>
    </source>
</evidence>
<evidence type="ECO:0000256" key="8">
    <source>
        <dbReference type="ARBA" id="ARBA00022848"/>
    </source>
</evidence>
<evidence type="ECO:0000256" key="22">
    <source>
        <dbReference type="RuleBase" id="RU000461"/>
    </source>
</evidence>
<comment type="similarity">
    <text evidence="4 22">Belongs to the cytochrome P450 family.</text>
</comment>
<protein>
    <recommendedName>
        <fullName evidence="15">Steroid 21-hydroxylase</fullName>
        <ecNumber evidence="14">1.14.14.16</ecNumber>
    </recommendedName>
    <alternativeName>
        <fullName evidence="19">21-OHase</fullName>
    </alternativeName>
    <alternativeName>
        <fullName evidence="16">Cytochrome P-450c21</fullName>
    </alternativeName>
    <alternativeName>
        <fullName evidence="20">Cytochrome P450 21</fullName>
    </alternativeName>
    <alternativeName>
        <fullName evidence="18">Cytochrome P450 XXI</fullName>
    </alternativeName>
    <alternativeName>
        <fullName evidence="17">Cytochrome P450-C21</fullName>
    </alternativeName>
</protein>
<keyword evidence="13 23" id="KW-0472">Membrane</keyword>
<keyword evidence="7" id="KW-0256">Endoplasmic reticulum</keyword>
<dbReference type="InterPro" id="IPR036396">
    <property type="entry name" value="Cyt_P450_sf"/>
</dbReference>
<comment type="caution">
    <text evidence="24">The sequence shown here is derived from an EMBL/GenBank/DDBJ whole genome shotgun (WGS) entry which is preliminary data.</text>
</comment>
<dbReference type="EC" id="1.14.14.16" evidence="14"/>
<dbReference type="PANTHER" id="PTHR24289:SF1">
    <property type="entry name" value="STEROID 17-ALPHA-HYDROXYLASE_17,20 LYASE"/>
    <property type="match status" value="1"/>
</dbReference>
<comment type="subcellular location">
    <subcellularLocation>
        <location evidence="1">Endomembrane system</location>
        <topology evidence="1">Peripheral membrane protein</topology>
    </subcellularLocation>
    <subcellularLocation>
        <location evidence="3">Endoplasmic reticulum membrane</location>
    </subcellularLocation>
    <subcellularLocation>
        <location evidence="2">Microsome membrane</location>
    </subcellularLocation>
</comment>
<evidence type="ECO:0000256" key="23">
    <source>
        <dbReference type="SAM" id="Phobius"/>
    </source>
</evidence>
<dbReference type="InterPro" id="IPR002401">
    <property type="entry name" value="Cyt_P450_E_grp-I"/>
</dbReference>
<dbReference type="Gene3D" id="1.10.630.10">
    <property type="entry name" value="Cytochrome P450"/>
    <property type="match status" value="2"/>
</dbReference>
<dbReference type="FunFam" id="1.10.630.10:FF:000049">
    <property type="entry name" value="steroid 21-hydroxylase isoform X1"/>
    <property type="match status" value="1"/>
</dbReference>
<dbReference type="GO" id="GO:0020037">
    <property type="term" value="F:heme binding"/>
    <property type="evidence" value="ECO:0007669"/>
    <property type="project" value="InterPro"/>
</dbReference>
<keyword evidence="23" id="KW-1133">Transmembrane helix</keyword>
<dbReference type="PROSITE" id="PS00086">
    <property type="entry name" value="CYTOCHROME_P450"/>
    <property type="match status" value="1"/>
</dbReference>
<evidence type="ECO:0000313" key="25">
    <source>
        <dbReference type="Proteomes" id="UP000275408"/>
    </source>
</evidence>
<dbReference type="GO" id="GO:0004509">
    <property type="term" value="F:steroid 21-monooxygenase activity"/>
    <property type="evidence" value="ECO:0007669"/>
    <property type="project" value="UniProtKB-EC"/>
</dbReference>
<evidence type="ECO:0000256" key="13">
    <source>
        <dbReference type="ARBA" id="ARBA00023136"/>
    </source>
</evidence>
<dbReference type="Proteomes" id="UP000275408">
    <property type="component" value="Unassembled WGS sequence"/>
</dbReference>
<evidence type="ECO:0000256" key="12">
    <source>
        <dbReference type="ARBA" id="ARBA00023121"/>
    </source>
</evidence>
<evidence type="ECO:0000256" key="21">
    <source>
        <dbReference type="PIRSR" id="PIRSR602401-1"/>
    </source>
</evidence>
<name>A0A3M6UBD2_POCDA</name>
<sequence>MELPEFITFGNVFLAIVFILILNQMIELYQLRNMPPGPRLTSLPFIGNMLSFDSGESFGEVTRSLRKKYGKLYSLKMGSFKTIFAEDAASVKEVLVNKSADYAGRPPFHSFQMTTLGGKDIALGNYGPAWKFHRKLFMTAVRRYISDQQLIERRMSEQATKLLRYFEDQEGSAFDPSQIVTESVANVICRIAFGEHFDSSHTDFQELLQLNISVFTDDEMNVQVFALDQFPVAKFFPFKAYRKMQKIFDRIFEILRSQLREQETAFDPKAAVESLTGSLLKERIAAENEVGAEEKASLLSDDYIINALEDMFSAGYETTSTTLRWAIAYLVHHPECQREIQRQLDEVVGKDRMPGLDDRPNLPQVQATIMESLRLGNVVEAALPHYTLKDTTLAGYRVPKDTVVVANLMAVHMDPSCWENPAAFNPRRHIDADGQLITNSGNFLPFSAGRRVCAGEALAKVELFIFLSWMLHKFTFLPQEDGVLPDIKGVNRFTRFPAPFQIRAVKRGKDIAFGNYGPAWKFHRKLFMTAVRKNISDQELVEERISEQAKRLLQYFEDQKGKGFDPSQILMESVANVICRIMFGKLFDSSHPDFQERLDINNRAFTDTELNSQVLMLDNFPIAKYFPFKAYQTEKEMTDRMFEILHNQIREQEKAFDPEAEIENLTGSLLKEKLGAENEVGTEEKAAILSDDYIINTM</sequence>
<evidence type="ECO:0000256" key="5">
    <source>
        <dbReference type="ARBA" id="ARBA00022617"/>
    </source>
</evidence>
<evidence type="ECO:0000256" key="3">
    <source>
        <dbReference type="ARBA" id="ARBA00004586"/>
    </source>
</evidence>
<dbReference type="GO" id="GO:0008289">
    <property type="term" value="F:lipid binding"/>
    <property type="evidence" value="ECO:0007669"/>
    <property type="project" value="UniProtKB-KW"/>
</dbReference>
<dbReference type="GO" id="GO:0042448">
    <property type="term" value="P:progesterone metabolic process"/>
    <property type="evidence" value="ECO:0007669"/>
    <property type="project" value="TreeGrafter"/>
</dbReference>
<keyword evidence="25" id="KW-1185">Reference proteome</keyword>
<evidence type="ECO:0000256" key="16">
    <source>
        <dbReference type="ARBA" id="ARBA00044217"/>
    </source>
</evidence>
<dbReference type="PANTHER" id="PTHR24289">
    <property type="entry name" value="STEROID 17-ALPHA-HYDROXYLASE/17,20 LYASE"/>
    <property type="match status" value="1"/>
</dbReference>
<dbReference type="AlphaFoldDB" id="A0A3M6UBD2"/>
<evidence type="ECO:0000256" key="18">
    <source>
        <dbReference type="ARBA" id="ARBA00044282"/>
    </source>
</evidence>
<dbReference type="PRINTS" id="PR00463">
    <property type="entry name" value="EP450I"/>
</dbReference>
<accession>A0A3M6UBD2</accession>
<evidence type="ECO:0000313" key="24">
    <source>
        <dbReference type="EMBL" id="RMX50970.1"/>
    </source>
</evidence>
<keyword evidence="8" id="KW-0492">Microsome</keyword>
<dbReference type="Pfam" id="PF00067">
    <property type="entry name" value="p450"/>
    <property type="match status" value="1"/>
</dbReference>
<evidence type="ECO:0000256" key="19">
    <source>
        <dbReference type="ARBA" id="ARBA00044304"/>
    </source>
</evidence>
<evidence type="ECO:0000256" key="14">
    <source>
        <dbReference type="ARBA" id="ARBA00044040"/>
    </source>
</evidence>
<evidence type="ECO:0000256" key="10">
    <source>
        <dbReference type="ARBA" id="ARBA00023004"/>
    </source>
</evidence>
<dbReference type="InterPro" id="IPR001128">
    <property type="entry name" value="Cyt_P450"/>
</dbReference>
<feature type="transmembrane region" description="Helical" evidence="23">
    <location>
        <begin position="6"/>
        <end position="26"/>
    </location>
</feature>
<dbReference type="GO" id="GO:0005506">
    <property type="term" value="F:iron ion binding"/>
    <property type="evidence" value="ECO:0007669"/>
    <property type="project" value="InterPro"/>
</dbReference>
<feature type="binding site" description="axial binding residue" evidence="21">
    <location>
        <position position="453"/>
    </location>
    <ligand>
        <name>heme</name>
        <dbReference type="ChEBI" id="CHEBI:30413"/>
    </ligand>
    <ligandPart>
        <name>Fe</name>
        <dbReference type="ChEBI" id="CHEBI:18248"/>
    </ligandPart>
</feature>
<evidence type="ECO:0000256" key="7">
    <source>
        <dbReference type="ARBA" id="ARBA00022824"/>
    </source>
</evidence>
<dbReference type="STRING" id="46731.A0A3M6UBD2"/>
<keyword evidence="11 22" id="KW-0503">Monooxygenase</keyword>
<dbReference type="GO" id="GO:0004508">
    <property type="term" value="F:steroid 17-alpha-monooxygenase activity"/>
    <property type="evidence" value="ECO:0007669"/>
    <property type="project" value="TreeGrafter"/>
</dbReference>
<dbReference type="SUPFAM" id="SSF48264">
    <property type="entry name" value="Cytochrome P450"/>
    <property type="match status" value="2"/>
</dbReference>
<evidence type="ECO:0000256" key="4">
    <source>
        <dbReference type="ARBA" id="ARBA00010617"/>
    </source>
</evidence>
<evidence type="ECO:0000256" key="17">
    <source>
        <dbReference type="ARBA" id="ARBA00044265"/>
    </source>
</evidence>
<keyword evidence="6 21" id="KW-0479">Metal-binding</keyword>
<evidence type="ECO:0000256" key="15">
    <source>
        <dbReference type="ARBA" id="ARBA00044116"/>
    </source>
</evidence>
<dbReference type="InterPro" id="IPR017972">
    <property type="entry name" value="Cyt_P450_CS"/>
</dbReference>
<proteinExistence type="inferred from homology"/>
<dbReference type="OrthoDB" id="639466at2759"/>
<evidence type="ECO:0000256" key="1">
    <source>
        <dbReference type="ARBA" id="ARBA00004184"/>
    </source>
</evidence>
<evidence type="ECO:0000256" key="20">
    <source>
        <dbReference type="ARBA" id="ARBA00044342"/>
    </source>
</evidence>
<evidence type="ECO:0000256" key="6">
    <source>
        <dbReference type="ARBA" id="ARBA00022723"/>
    </source>
</evidence>
<keyword evidence="5 21" id="KW-0349">Heme</keyword>
<keyword evidence="12" id="KW-0446">Lipid-binding</keyword>
<evidence type="ECO:0000256" key="9">
    <source>
        <dbReference type="ARBA" id="ARBA00023002"/>
    </source>
</evidence>
<keyword evidence="23" id="KW-0812">Transmembrane</keyword>
<dbReference type="EMBL" id="RCHS01001872">
    <property type="protein sequence ID" value="RMX50970.1"/>
    <property type="molecule type" value="Genomic_DNA"/>
</dbReference>
<gene>
    <name evidence="24" type="ORF">pdam_00022881</name>
</gene>
<dbReference type="GO" id="GO:0042446">
    <property type="term" value="P:hormone biosynthetic process"/>
    <property type="evidence" value="ECO:0007669"/>
    <property type="project" value="TreeGrafter"/>
</dbReference>
<evidence type="ECO:0000256" key="11">
    <source>
        <dbReference type="ARBA" id="ARBA00023033"/>
    </source>
</evidence>
<dbReference type="CDD" id="cd11027">
    <property type="entry name" value="CYP17A1-like"/>
    <property type="match status" value="1"/>
</dbReference>
<reference evidence="24 25" key="1">
    <citation type="journal article" date="2018" name="Sci. Rep.">
        <title>Comparative analysis of the Pocillopora damicornis genome highlights role of immune system in coral evolution.</title>
        <authorList>
            <person name="Cunning R."/>
            <person name="Bay R.A."/>
            <person name="Gillette P."/>
            <person name="Baker A.C."/>
            <person name="Traylor-Knowles N."/>
        </authorList>
    </citation>
    <scope>NUCLEOTIDE SEQUENCE [LARGE SCALE GENOMIC DNA]</scope>
    <source>
        <strain evidence="24">RSMAS</strain>
        <tissue evidence="24">Whole animal</tissue>
    </source>
</reference>
<dbReference type="GO" id="GO:0008610">
    <property type="term" value="P:lipid biosynthetic process"/>
    <property type="evidence" value="ECO:0007669"/>
    <property type="project" value="UniProtKB-ARBA"/>
</dbReference>
<dbReference type="PRINTS" id="PR00385">
    <property type="entry name" value="P450"/>
</dbReference>
<comment type="cofactor">
    <cofactor evidence="21">
        <name>heme</name>
        <dbReference type="ChEBI" id="CHEBI:30413"/>
    </cofactor>
</comment>
<dbReference type="GO" id="GO:0005789">
    <property type="term" value="C:endoplasmic reticulum membrane"/>
    <property type="evidence" value="ECO:0007669"/>
    <property type="project" value="UniProtKB-SubCell"/>
</dbReference>
<organism evidence="24 25">
    <name type="scientific">Pocillopora damicornis</name>
    <name type="common">Cauliflower coral</name>
    <name type="synonym">Millepora damicornis</name>
    <dbReference type="NCBI Taxonomy" id="46731"/>
    <lineage>
        <taxon>Eukaryota</taxon>
        <taxon>Metazoa</taxon>
        <taxon>Cnidaria</taxon>
        <taxon>Anthozoa</taxon>
        <taxon>Hexacorallia</taxon>
        <taxon>Scleractinia</taxon>
        <taxon>Astrocoeniina</taxon>
        <taxon>Pocilloporidae</taxon>
        <taxon>Pocillopora</taxon>
    </lineage>
</organism>
<keyword evidence="9 22" id="KW-0560">Oxidoreductase</keyword>